<organism evidence="1 2">
    <name type="scientific">Helianthus annuus</name>
    <name type="common">Common sunflower</name>
    <dbReference type="NCBI Taxonomy" id="4232"/>
    <lineage>
        <taxon>Eukaryota</taxon>
        <taxon>Viridiplantae</taxon>
        <taxon>Streptophyta</taxon>
        <taxon>Embryophyta</taxon>
        <taxon>Tracheophyta</taxon>
        <taxon>Spermatophyta</taxon>
        <taxon>Magnoliopsida</taxon>
        <taxon>eudicotyledons</taxon>
        <taxon>Gunneridae</taxon>
        <taxon>Pentapetalae</taxon>
        <taxon>asterids</taxon>
        <taxon>campanulids</taxon>
        <taxon>Asterales</taxon>
        <taxon>Asteraceae</taxon>
        <taxon>Asteroideae</taxon>
        <taxon>Heliantheae alliance</taxon>
        <taxon>Heliantheae</taxon>
        <taxon>Helianthus</taxon>
    </lineage>
</organism>
<comment type="caution">
    <text evidence="1">The sequence shown here is derived from an EMBL/GenBank/DDBJ whole genome shotgun (WGS) entry which is preliminary data.</text>
</comment>
<dbReference type="PANTHER" id="PTHR30566:SF5">
    <property type="entry name" value="MECHANOSENSITIVE ION CHANNEL PROTEIN 1, MITOCHONDRIAL-RELATED"/>
    <property type="match status" value="1"/>
</dbReference>
<keyword evidence="2" id="KW-1185">Reference proteome</keyword>
<evidence type="ECO:0000313" key="2">
    <source>
        <dbReference type="Proteomes" id="UP000215914"/>
    </source>
</evidence>
<dbReference type="EMBL" id="MNCJ02000329">
    <property type="protein sequence ID" value="KAF5770329.1"/>
    <property type="molecule type" value="Genomic_DNA"/>
</dbReference>
<accession>A0A9K3ED87</accession>
<reference evidence="1" key="2">
    <citation type="submission" date="2020-06" db="EMBL/GenBank/DDBJ databases">
        <title>Helianthus annuus Genome sequencing and assembly Release 2.</title>
        <authorList>
            <person name="Gouzy J."/>
            <person name="Langlade N."/>
            <person name="Munos S."/>
        </authorList>
    </citation>
    <scope>NUCLEOTIDE SEQUENCE</scope>
    <source>
        <tissue evidence="1">Leaves</tissue>
    </source>
</reference>
<name>A0A9K3ED87_HELAN</name>
<dbReference type="Proteomes" id="UP000215914">
    <property type="component" value="Unassembled WGS sequence"/>
</dbReference>
<sequence length="224" mass="25331">MSPHVEQLLDTHPYLRDVIVPVGGTIVGTFAAWACCRESLEGFTSTQRKGQVRSYQQDRCGVRGVVVAPTTIASQFIGPAWKGAVIISFVWFLHRWKTNVITRALVMKYVEGVDCDKLLTLDKFSSVGVLNMKVSLRRSMGKNVINIQNLTKTCGHKLRARRKEKCTGYAMIVVCVHRREDPEIEKLNLVIKELVKEKDEEKEKERFNGIIAGLLADKEKDKVD</sequence>
<evidence type="ECO:0000313" key="1">
    <source>
        <dbReference type="EMBL" id="KAF5770329.1"/>
    </source>
</evidence>
<dbReference type="AlphaFoldDB" id="A0A9K3ED87"/>
<protein>
    <submittedName>
        <fullName evidence="1">Uncharacterized protein</fullName>
    </submittedName>
</protein>
<reference evidence="1" key="1">
    <citation type="journal article" date="2017" name="Nature">
        <title>The sunflower genome provides insights into oil metabolism, flowering and Asterid evolution.</title>
        <authorList>
            <person name="Badouin H."/>
            <person name="Gouzy J."/>
            <person name="Grassa C.J."/>
            <person name="Murat F."/>
            <person name="Staton S.E."/>
            <person name="Cottret L."/>
            <person name="Lelandais-Briere C."/>
            <person name="Owens G.L."/>
            <person name="Carrere S."/>
            <person name="Mayjonade B."/>
            <person name="Legrand L."/>
            <person name="Gill N."/>
            <person name="Kane N.C."/>
            <person name="Bowers J.E."/>
            <person name="Hubner S."/>
            <person name="Bellec A."/>
            <person name="Berard A."/>
            <person name="Berges H."/>
            <person name="Blanchet N."/>
            <person name="Boniface M.C."/>
            <person name="Brunel D."/>
            <person name="Catrice O."/>
            <person name="Chaidir N."/>
            <person name="Claudel C."/>
            <person name="Donnadieu C."/>
            <person name="Faraut T."/>
            <person name="Fievet G."/>
            <person name="Helmstetter N."/>
            <person name="King M."/>
            <person name="Knapp S.J."/>
            <person name="Lai Z."/>
            <person name="Le Paslier M.C."/>
            <person name="Lippi Y."/>
            <person name="Lorenzon L."/>
            <person name="Mandel J.R."/>
            <person name="Marage G."/>
            <person name="Marchand G."/>
            <person name="Marquand E."/>
            <person name="Bret-Mestries E."/>
            <person name="Morien E."/>
            <person name="Nambeesan S."/>
            <person name="Nguyen T."/>
            <person name="Pegot-Espagnet P."/>
            <person name="Pouilly N."/>
            <person name="Raftis F."/>
            <person name="Sallet E."/>
            <person name="Schiex T."/>
            <person name="Thomas J."/>
            <person name="Vandecasteele C."/>
            <person name="Vares D."/>
            <person name="Vear F."/>
            <person name="Vautrin S."/>
            <person name="Crespi M."/>
            <person name="Mangin B."/>
            <person name="Burke J.M."/>
            <person name="Salse J."/>
            <person name="Munos S."/>
            <person name="Vincourt P."/>
            <person name="Rieseberg L.H."/>
            <person name="Langlade N.B."/>
        </authorList>
    </citation>
    <scope>NUCLEOTIDE SEQUENCE</scope>
    <source>
        <tissue evidence="1">Leaves</tissue>
    </source>
</reference>
<dbReference type="PANTHER" id="PTHR30566">
    <property type="entry name" value="YNAI-RELATED MECHANOSENSITIVE ION CHANNEL"/>
    <property type="match status" value="1"/>
</dbReference>
<dbReference type="Gramene" id="mRNA:HanXRQr2_Chr14g0658231">
    <property type="protein sequence ID" value="mRNA:HanXRQr2_Chr14g0658231"/>
    <property type="gene ID" value="HanXRQr2_Chr14g0658231"/>
</dbReference>
<proteinExistence type="predicted"/>
<gene>
    <name evidence="1" type="ORF">HanXRQr2_Chr14g0658231</name>
</gene>